<comment type="similarity">
    <text evidence="1">Belongs to the V-ATPase E subunit family.</text>
</comment>
<accession>A0A1Y4SVD1</accession>
<gene>
    <name evidence="5" type="ORF">B5E75_08645</name>
</gene>
<dbReference type="SUPFAM" id="SSF160527">
    <property type="entry name" value="V-type ATPase subunit E-like"/>
    <property type="match status" value="1"/>
</dbReference>
<reference evidence="5 6" key="1">
    <citation type="journal article" date="2018" name="BMC Genomics">
        <title>Whole genome sequencing and function prediction of 133 gut anaerobes isolated from chicken caecum in pure cultures.</title>
        <authorList>
            <person name="Medvecky M."/>
            <person name="Cejkova D."/>
            <person name="Polansky O."/>
            <person name="Karasova D."/>
            <person name="Kubasova T."/>
            <person name="Cizek A."/>
            <person name="Rychlik I."/>
        </authorList>
    </citation>
    <scope>NUCLEOTIDE SEQUENCE [LARGE SCALE GENOMIC DNA]</scope>
    <source>
        <strain evidence="5 6">An13</strain>
    </source>
</reference>
<dbReference type="EMBL" id="NFLJ01000023">
    <property type="protein sequence ID" value="OUQ33878.1"/>
    <property type="molecule type" value="Genomic_DNA"/>
</dbReference>
<dbReference type="Pfam" id="PF01991">
    <property type="entry name" value="vATP-synt_E"/>
    <property type="match status" value="1"/>
</dbReference>
<evidence type="ECO:0000256" key="2">
    <source>
        <dbReference type="ARBA" id="ARBA00022448"/>
    </source>
</evidence>
<comment type="caution">
    <text evidence="5">The sequence shown here is derived from an EMBL/GenBank/DDBJ whole genome shotgun (WGS) entry which is preliminary data.</text>
</comment>
<dbReference type="Proteomes" id="UP000195305">
    <property type="component" value="Unassembled WGS sequence"/>
</dbReference>
<sequence length="198" mass="22822">MQNIDQVFLYMKDEIERQAKSEEQAILNEVKALEDEAYESMKAEAKRDADLKLKQEEEEMSSNASAEISESHIERTKKLIEKRDEYVKNIFDQARDELKAFVKSDEYLPFVEAKIKKVAADFKDSKSIMYVSHDDFKNKDAFVKAFGTDIEVQASDDIQIGGFILENKASSLVVDETLDFALNNQKDWFNKNSGLIIR</sequence>
<evidence type="ECO:0008006" key="7">
    <source>
        <dbReference type="Google" id="ProtNLM"/>
    </source>
</evidence>
<dbReference type="AlphaFoldDB" id="A0A1Y4SVD1"/>
<evidence type="ECO:0000256" key="3">
    <source>
        <dbReference type="ARBA" id="ARBA00023065"/>
    </source>
</evidence>
<dbReference type="InterPro" id="IPR002842">
    <property type="entry name" value="ATPase_V1_Esu"/>
</dbReference>
<keyword evidence="6" id="KW-1185">Reference proteome</keyword>
<protein>
    <recommendedName>
        <fullName evidence="7">ATPase</fullName>
    </recommendedName>
</protein>
<dbReference type="GO" id="GO:0033178">
    <property type="term" value="C:proton-transporting two-sector ATPase complex, catalytic domain"/>
    <property type="evidence" value="ECO:0007669"/>
    <property type="project" value="InterPro"/>
</dbReference>
<keyword evidence="2" id="KW-0813">Transport</keyword>
<dbReference type="OrthoDB" id="1862548at2"/>
<evidence type="ECO:0000256" key="1">
    <source>
        <dbReference type="ARBA" id="ARBA00005901"/>
    </source>
</evidence>
<evidence type="ECO:0000313" key="6">
    <source>
        <dbReference type="Proteomes" id="UP000195305"/>
    </source>
</evidence>
<feature type="region of interest" description="Disordered" evidence="4">
    <location>
        <begin position="48"/>
        <end position="69"/>
    </location>
</feature>
<evidence type="ECO:0000313" key="5">
    <source>
        <dbReference type="EMBL" id="OUQ33878.1"/>
    </source>
</evidence>
<proteinExistence type="inferred from homology"/>
<name>A0A1Y4SVD1_9FIRM</name>
<dbReference type="RefSeq" id="WP_087296816.1">
    <property type="nucleotide sequence ID" value="NZ_AP031415.1"/>
</dbReference>
<dbReference type="InterPro" id="IPR038495">
    <property type="entry name" value="ATPase_E_C"/>
</dbReference>
<dbReference type="Gene3D" id="3.30.2320.30">
    <property type="entry name" value="ATP synthase, E subunit, C-terminal"/>
    <property type="match status" value="1"/>
</dbReference>
<dbReference type="GO" id="GO:0046961">
    <property type="term" value="F:proton-transporting ATPase activity, rotational mechanism"/>
    <property type="evidence" value="ECO:0007669"/>
    <property type="project" value="InterPro"/>
</dbReference>
<keyword evidence="3" id="KW-0406">Ion transport</keyword>
<evidence type="ECO:0000256" key="4">
    <source>
        <dbReference type="SAM" id="MobiDB-lite"/>
    </source>
</evidence>
<organism evidence="5 6">
    <name type="scientific">Massilimicrobiota timonensis</name>
    <dbReference type="NCBI Taxonomy" id="1776392"/>
    <lineage>
        <taxon>Bacteria</taxon>
        <taxon>Bacillati</taxon>
        <taxon>Bacillota</taxon>
        <taxon>Erysipelotrichia</taxon>
        <taxon>Erysipelotrichales</taxon>
        <taxon>Erysipelotrichaceae</taxon>
        <taxon>Massilimicrobiota</taxon>
    </lineage>
</organism>